<dbReference type="Proteomes" id="UP001497535">
    <property type="component" value="Unassembled WGS sequence"/>
</dbReference>
<gene>
    <name evidence="1" type="ORF">MENTE1834_LOCUS19126</name>
</gene>
<reference evidence="1" key="1">
    <citation type="submission" date="2023-11" db="EMBL/GenBank/DDBJ databases">
        <authorList>
            <person name="Poullet M."/>
        </authorList>
    </citation>
    <scope>NUCLEOTIDE SEQUENCE</scope>
    <source>
        <strain evidence="1">E1834</strain>
    </source>
</reference>
<dbReference type="EMBL" id="CAVMJV010000022">
    <property type="protein sequence ID" value="CAK5072200.1"/>
    <property type="molecule type" value="Genomic_DNA"/>
</dbReference>
<accession>A0ACB0Z112</accession>
<sequence length="788" mass="90438">MPKNKKLNKKSALSGKDDLLLDLAKNPIFNEMPIKKNKIKIDKRFEAMLTDKRFDDRDFRVDKRGKPIRGQGGNFAKRIYEMSEGSEESDKNGSEVDDEEEEENDNEDTEEVEEGNVRSNEENTSAEEETDQEEKDDDEDDESSDDDELPQISLDLARGEAPDVNSSSSEDEEDKSEISDEENTGPDLEEGVRRVEWASTRLAICNMDWSKISAEALMIVLQSLKPPSGVIHSVSVYLSDFGAERLEYEKLHGPKIIVQPSKGKDQSDLEERTRQAIHAYELDRLRYYYAVCHCDTLETAIAIYEACDGVEYESSGVRFDLRFIPDEMDFEENRLRDRITQEEINLARFKPKNVKTHPLQCSNPKLSWEEGDLERKMKMKNAFGAETKLEDFESLVAPGSDEDEETQKNRYQILISAARESAMEKGDMFSVKQFSNKEEKEETELLSDDKFVSLNDKKDGIVEDSNEDSDENEEIEVGKKKQTKFQIYLERKKKIKAERKRKELEQRKERKRQNKGENEEDDGNNEKNDDNANWHQVKKDERFTALFHDSAFAIDKTHSQYKGGDLANRQVYGKISQKRRTETTTNDSLLDKEDNNSLIQKNKKMTSTSSTPEEAGSDDSFYDSDLDEEFADAANRSVHDPSTPFVPVQESPREEKKLGTTLSGRRLGSMDSAKASKSVLEECTTIPEVESTDEETENINKNSQVNLNLTPMRKFSAANKSPNPSFIRASFFYCEAKEVKYKFFSIKKIFLKKLNKNKDDREETPPLKETSCVVEDNITCERSENKET</sequence>
<keyword evidence="2" id="KW-1185">Reference proteome</keyword>
<protein>
    <submittedName>
        <fullName evidence="1">Uncharacterized protein</fullName>
    </submittedName>
</protein>
<organism evidence="1 2">
    <name type="scientific">Meloidogyne enterolobii</name>
    <name type="common">Root-knot nematode worm</name>
    <name type="synonym">Meloidogyne mayaguensis</name>
    <dbReference type="NCBI Taxonomy" id="390850"/>
    <lineage>
        <taxon>Eukaryota</taxon>
        <taxon>Metazoa</taxon>
        <taxon>Ecdysozoa</taxon>
        <taxon>Nematoda</taxon>
        <taxon>Chromadorea</taxon>
        <taxon>Rhabditida</taxon>
        <taxon>Tylenchina</taxon>
        <taxon>Tylenchomorpha</taxon>
        <taxon>Tylenchoidea</taxon>
        <taxon>Meloidogynidae</taxon>
        <taxon>Meloidogyninae</taxon>
        <taxon>Meloidogyne</taxon>
    </lineage>
</organism>
<evidence type="ECO:0000313" key="1">
    <source>
        <dbReference type="EMBL" id="CAK5072200.1"/>
    </source>
</evidence>
<evidence type="ECO:0000313" key="2">
    <source>
        <dbReference type="Proteomes" id="UP001497535"/>
    </source>
</evidence>
<comment type="caution">
    <text evidence="1">The sequence shown here is derived from an EMBL/GenBank/DDBJ whole genome shotgun (WGS) entry which is preliminary data.</text>
</comment>
<name>A0ACB0Z112_MELEN</name>
<proteinExistence type="predicted"/>